<feature type="compositionally biased region" description="Basic and acidic residues" evidence="1">
    <location>
        <begin position="855"/>
        <end position="885"/>
    </location>
</feature>
<feature type="compositionally biased region" description="Basic and acidic residues" evidence="1">
    <location>
        <begin position="542"/>
        <end position="594"/>
    </location>
</feature>
<feature type="compositionally biased region" description="Basic and acidic residues" evidence="1">
    <location>
        <begin position="2230"/>
        <end position="2252"/>
    </location>
</feature>
<feature type="compositionally biased region" description="Low complexity" evidence="1">
    <location>
        <begin position="1609"/>
        <end position="1621"/>
    </location>
</feature>
<feature type="compositionally biased region" description="Basic and acidic residues" evidence="1">
    <location>
        <begin position="1995"/>
        <end position="2023"/>
    </location>
</feature>
<feature type="compositionally biased region" description="Low complexity" evidence="1">
    <location>
        <begin position="1869"/>
        <end position="1898"/>
    </location>
</feature>
<dbReference type="EMBL" id="AEYJ02000914">
    <property type="protein sequence ID" value="KFH06289.1"/>
    <property type="molecule type" value="Genomic_DNA"/>
</dbReference>
<feature type="compositionally biased region" description="Basic and acidic residues" evidence="1">
    <location>
        <begin position="744"/>
        <end position="757"/>
    </location>
</feature>
<feature type="region of interest" description="Disordered" evidence="1">
    <location>
        <begin position="1338"/>
        <end position="1398"/>
    </location>
</feature>
<feature type="region of interest" description="Disordered" evidence="1">
    <location>
        <begin position="88"/>
        <end position="228"/>
    </location>
</feature>
<feature type="compositionally biased region" description="Low complexity" evidence="1">
    <location>
        <begin position="721"/>
        <end position="734"/>
    </location>
</feature>
<feature type="region of interest" description="Disordered" evidence="1">
    <location>
        <begin position="532"/>
        <end position="597"/>
    </location>
</feature>
<sequence>MAAASRLSVPPSLFSSALAEASSFASPPPSPPSPPSYSSASCSDCVFSPPPLFTPEFLPPWFDKNLREAALAALPCCRACCSCSTASLRPVEKGSPSAGEVSPSCAASRLSPASSGSFSSLVFPSASFSREQEPASPSQAEDLEEHGEEGEGEGEKEDEEKEDEEKEDEEKEDEEKEDEEKEDEEARDEGRRVASVSGCEEEQGDFGNEEAYREKSRKRKARTSGLTPFLRRMRLSADLASSPLARAETSELEVPPSKGPFVLGEAALLSDSEATLGVNPRRPHARRSLPASSFVASQQRLAFPRGTVRGDTLTLKPACTSEERDIPLGTLAKPRRLSQPEHHLTPSASSPCSSLRRSSAPSWPSLSSASSCSRASSLHFSPSAPGVSSLSRSEPDRTGRAGTPVGERGYSRERGLKRGDRGPGREFVRGSEGAAKFGTCACGCLGCLSFSKGRHASSRVSLAPCCAPSQTMNPEAGASRGLSAKAPGPSGPRPTVCRVPTAQGVAGAAAALQRRASSLSTGACAELQTEAALLQSPSSGATKEESEQGGEAADRDDAERTEAERTEEGRTEAERTEEARRRAGAEEPGKREAKTGTGSAFEARALCTHQRSALETQIHSLQRLIWEFAFDPRDWPRLRQVDRAGRSFAETASRASLRLLRHCPAPTASPGASRAFSRLGHLLPDLLLDCTMSDFLDPSSSAPVSLSASGDTQPARLLALSPPLSPSLAGSRGPEGAFGASCDSARKARDPGPHGRQAEAPCLQNLSPLESGCGEWSVWLFDSQAQPPLRRLPAGAAAALGARSAGGLAQALAGAAETLEVCGEWVDYAEGTILLWGRREGAEAPTGSQFPVAKPEGRTKTSLETETREESDLSRSSKEKTRTSERFLPPPASPTSLEVASTGQDMSAVPSSSASAFSSSADSSLSSDLFREAQTFFQARYRQLLVDALHKQTLLGRERKSARNSLPGRFFEAAIAEALAASPSSPHHAGRSRVSPLSPAQSLASATQATRSLQAFQTQTIPFLSDQTNTFLFDIVWARPRSGDRGIWGDFRPAGLGAETFGFFGSPLPSERLRGGRESNADWPSAFSAHAGSILQEPSGWKRPSSAAGPRLANCPVSPSSFAVSASRAPAASLESRPPLASAGPRWNNPGTAPRVGGGLIVVYRRFADWVEALCHRRLWGFLFVAFSRGLEAAHAFVDLYDSTGRPPSWEGYLSGPPSTSRWRPCSHGSFCALSAPRELPPLLLADPASSLSAPERFGLSPRCWGLFESVGSRGDSALAPVWRGRPLLQLRGDSAAPGALRGVLFERMWTASFLCHLRRRGDSQQGSWIPSGSVLLSSSPAHSAGPRNTRTPRVARVGLEAGPAKGETESRRSRQDEGSDVRGRFFRGGQTGDSRIHMGVYEGHDGNEFGEEREQDVCDFSASPRSEGGSLWVRLPPEHLSLSPRAPPAPRLFSAFQKAMEARKSEGASGPRPSRPSLLDLEETAEEVTRDLCLDLRRSGRFRVSSQSPARFQSPRVEQQQEHASVHGGAAAPARGPHTGLSPPRAGRVSFLFSPSEPAPWRLSGRTRLTLPRDDQDSLLPVSPSVCFSADDQADDESDDRGPDSDRSAASGRLLLAASGQPRAGKRMQTPPSPQEGRRSGQLAVSYPSRARQSSGGFSAQFRLAPRRRDDRRGSQGPRARRSSDPVFLSFFSPSPAGAASGDEETEDAGEPGADGTGLRLSLSAPPRRRSTSSGWRLGREVETGGPGARGERTLRRAGLQFSMQFSTPAALHPMHARVAGPGAWRRRAAGPRLSGGVSLCTHRETWEGACEQAGEPTGLAEERERHVGRKEREAGSAGQHSAKDTKVLTGVETTLPASWGAAKEPCPTTTTASSSFSSEFSSPSTSSAAVRSAGPSSLLPCLSPALVAAPAPLALGALSPFASREETETEAPARRVQSASLSASPFECLSPWGVREEGANEDDGVRPKRGRRNSGLSPLLQRLSLHGEPATEAEARRAAAKAAREDEEREGKREEGQETRRSPQTRHSSPGASIPRNGRPSDGETGRDLATEATAFGSSRASLEQTLACCPCTVSSLAAPRSSAVALSHETKPGGTGDPPRANTPPEGAARPSRQAEEAASLSSLSPTSGRSSSSCVSSSSPFSLKRSGGHRKASLAASPISSSRASRRPCSGSRHGARASLLGDADLGSAAVSAAGNPRGSASTSTSSHQTGCGHRAVSQSHRKRKAETPEGREQGSGDSEGGAREAKQVRKASTSNLRIPTGRAKARLGPRSVSRRRAELERHQRQKKEKVDSEE</sequence>
<feature type="compositionally biased region" description="Basic and acidic residues" evidence="1">
    <location>
        <begin position="1367"/>
        <end position="1384"/>
    </location>
</feature>
<dbReference type="OrthoDB" id="334034at2759"/>
<feature type="region of interest" description="Disordered" evidence="1">
    <location>
        <begin position="1505"/>
        <end position="1753"/>
    </location>
</feature>
<feature type="compositionally biased region" description="Basic and acidic residues" evidence="1">
    <location>
        <begin position="1956"/>
        <end position="1968"/>
    </location>
</feature>
<feature type="region of interest" description="Disordered" evidence="1">
    <location>
        <begin position="378"/>
        <end position="429"/>
    </location>
</feature>
<feature type="compositionally biased region" description="Acidic residues" evidence="1">
    <location>
        <begin position="199"/>
        <end position="208"/>
    </location>
</feature>
<dbReference type="VEuPathDB" id="ToxoDB:TGVAND_268240"/>
<feature type="compositionally biased region" description="Low complexity" evidence="1">
    <location>
        <begin position="346"/>
        <end position="360"/>
    </location>
</feature>
<comment type="caution">
    <text evidence="2">The sequence shown here is derived from an EMBL/GenBank/DDBJ whole genome shotgun (WGS) entry which is preliminary data.</text>
</comment>
<feature type="region of interest" description="Disordered" evidence="1">
    <location>
        <begin position="721"/>
        <end position="760"/>
    </location>
</feature>
<feature type="compositionally biased region" description="Polar residues" evidence="1">
    <location>
        <begin position="2203"/>
        <end position="2214"/>
    </location>
</feature>
<evidence type="ECO:0000313" key="2">
    <source>
        <dbReference type="EMBL" id="KFH06289.1"/>
    </source>
</evidence>
<feature type="region of interest" description="Disordered" evidence="1">
    <location>
        <begin position="982"/>
        <end position="1003"/>
    </location>
</feature>
<feature type="compositionally biased region" description="Low complexity" evidence="1">
    <location>
        <begin position="106"/>
        <end position="129"/>
    </location>
</feature>
<feature type="compositionally biased region" description="Basic and acidic residues" evidence="1">
    <location>
        <begin position="409"/>
        <end position="429"/>
    </location>
</feature>
<organism evidence="2 3">
    <name type="scientific">Toxoplasma gondii VAND</name>
    <dbReference type="NCBI Taxonomy" id="933077"/>
    <lineage>
        <taxon>Eukaryota</taxon>
        <taxon>Sar</taxon>
        <taxon>Alveolata</taxon>
        <taxon>Apicomplexa</taxon>
        <taxon>Conoidasida</taxon>
        <taxon>Coccidia</taxon>
        <taxon>Eucoccidiorida</taxon>
        <taxon>Eimeriorina</taxon>
        <taxon>Sarcocystidae</taxon>
        <taxon>Toxoplasma</taxon>
    </lineage>
</organism>
<feature type="compositionally biased region" description="Low complexity" evidence="1">
    <location>
        <begin position="1528"/>
        <end position="1541"/>
    </location>
</feature>
<accession>A0A086Q107</accession>
<reference evidence="2 3" key="2">
    <citation type="journal article" date="2015" name="Eukaryot. Cell">
        <title>Genetic mapping reveals that sinefungin resistance in Toxoplasma gondii is controlled by a putative amino acid transporter locus that can be used as a negative selectable marker.</title>
        <authorList>
            <person name="Behnke M.S."/>
            <person name="Khan A."/>
            <person name="Sibley L.D."/>
        </authorList>
    </citation>
    <scope>NUCLEOTIDE SEQUENCE [LARGE SCALE GENOMIC DNA]</scope>
    <source>
        <strain evidence="2 3">VAND</strain>
    </source>
</reference>
<feature type="compositionally biased region" description="Acidic residues" evidence="1">
    <location>
        <begin position="141"/>
        <end position="187"/>
    </location>
</feature>
<dbReference type="Proteomes" id="UP000028840">
    <property type="component" value="Unassembled WGS sequence"/>
</dbReference>
<feature type="region of interest" description="Disordered" evidence="1">
    <location>
        <begin position="1814"/>
        <end position="1898"/>
    </location>
</feature>
<feature type="region of interest" description="Disordered" evidence="1">
    <location>
        <begin position="311"/>
        <end position="360"/>
    </location>
</feature>
<feature type="compositionally biased region" description="Low complexity" evidence="1">
    <location>
        <begin position="1691"/>
        <end position="1702"/>
    </location>
</feature>
<feature type="compositionally biased region" description="Basic and acidic residues" evidence="1">
    <location>
        <begin position="1822"/>
        <end position="1836"/>
    </location>
</feature>
<evidence type="ECO:0000256" key="1">
    <source>
        <dbReference type="SAM" id="MobiDB-lite"/>
    </source>
</evidence>
<feature type="compositionally biased region" description="Low complexity" evidence="1">
    <location>
        <begin position="2157"/>
        <end position="2177"/>
    </location>
</feature>
<reference evidence="2 3" key="1">
    <citation type="submission" date="2014-08" db="EMBL/GenBank/DDBJ databases">
        <authorList>
            <person name="Sibley D."/>
            <person name="Venepally P."/>
            <person name="Karamycheva S."/>
            <person name="Hadjithomas M."/>
            <person name="Khan A."/>
            <person name="Brunk B."/>
            <person name="Roos D."/>
            <person name="Caler E."/>
            <person name="Lorenzi H."/>
        </authorList>
    </citation>
    <scope>NUCLEOTIDE SEQUENCE [LARGE SCALE GENOMIC DNA]</scope>
    <source>
        <strain evidence="2 3">VAND</strain>
    </source>
</reference>
<evidence type="ECO:0000313" key="3">
    <source>
        <dbReference type="Proteomes" id="UP000028840"/>
    </source>
</evidence>
<feature type="region of interest" description="Disordered" evidence="1">
    <location>
        <begin position="470"/>
        <end position="498"/>
    </location>
</feature>
<name>A0A086Q107_TOXGO</name>
<feature type="region of interest" description="Disordered" evidence="1">
    <location>
        <begin position="2082"/>
        <end position="2299"/>
    </location>
</feature>
<feature type="region of interest" description="Disordered" evidence="1">
    <location>
        <begin position="1460"/>
        <end position="1484"/>
    </location>
</feature>
<feature type="compositionally biased region" description="Basic and acidic residues" evidence="1">
    <location>
        <begin position="2041"/>
        <end position="2052"/>
    </location>
</feature>
<feature type="compositionally biased region" description="Polar residues" evidence="1">
    <location>
        <begin position="1338"/>
        <end position="1352"/>
    </location>
</feature>
<feature type="compositionally biased region" description="Polar residues" evidence="1">
    <location>
        <begin position="894"/>
        <end position="905"/>
    </location>
</feature>
<feature type="compositionally biased region" description="Low complexity" evidence="1">
    <location>
        <begin position="2123"/>
        <end position="2147"/>
    </location>
</feature>
<feature type="compositionally biased region" description="Pro residues" evidence="1">
    <location>
        <begin position="26"/>
        <end position="35"/>
    </location>
</feature>
<feature type="region of interest" description="Disordered" evidence="1">
    <location>
        <begin position="843"/>
        <end position="917"/>
    </location>
</feature>
<feature type="region of interest" description="Disordered" evidence="1">
    <location>
        <begin position="1925"/>
        <end position="2064"/>
    </location>
</feature>
<feature type="region of interest" description="Disordered" evidence="1">
    <location>
        <begin position="22"/>
        <end position="42"/>
    </location>
</feature>
<protein>
    <submittedName>
        <fullName evidence="2">Uncharacterized protein</fullName>
    </submittedName>
</protein>
<gene>
    <name evidence="2" type="ORF">TGVAND_268240</name>
</gene>
<proteinExistence type="predicted"/>